<evidence type="ECO:0000256" key="2">
    <source>
        <dbReference type="ARBA" id="ARBA00022801"/>
    </source>
</evidence>
<dbReference type="OrthoDB" id="9793035at2"/>
<protein>
    <submittedName>
        <fullName evidence="4">Exopolyphosphatase/guanosine-5'-triphosphate, 3'-diphosphate pyrophosphatase</fullName>
    </submittedName>
</protein>
<gene>
    <name evidence="4" type="ORF">FB474_3173</name>
</gene>
<dbReference type="PANTHER" id="PTHR30005:SF0">
    <property type="entry name" value="RETROGRADE REGULATION PROTEIN 2"/>
    <property type="match status" value="1"/>
</dbReference>
<evidence type="ECO:0000313" key="5">
    <source>
        <dbReference type="Proteomes" id="UP000319514"/>
    </source>
</evidence>
<evidence type="ECO:0000256" key="1">
    <source>
        <dbReference type="ARBA" id="ARBA00007125"/>
    </source>
</evidence>
<dbReference type="InterPro" id="IPR043129">
    <property type="entry name" value="ATPase_NBD"/>
</dbReference>
<dbReference type="RefSeq" id="WP_141789495.1">
    <property type="nucleotide sequence ID" value="NZ_BAAAKX010000012.1"/>
</dbReference>
<dbReference type="EMBL" id="VFOQ01000001">
    <property type="protein sequence ID" value="TQL61754.1"/>
    <property type="molecule type" value="Genomic_DNA"/>
</dbReference>
<dbReference type="AlphaFoldDB" id="A0A542ZMY7"/>
<dbReference type="InterPro" id="IPR003695">
    <property type="entry name" value="Ppx_GppA_N"/>
</dbReference>
<dbReference type="InterPro" id="IPR050273">
    <property type="entry name" value="GppA/Ppx_hydrolase"/>
</dbReference>
<comment type="caution">
    <text evidence="4">The sequence shown here is derived from an EMBL/GenBank/DDBJ whole genome shotgun (WGS) entry which is preliminary data.</text>
</comment>
<dbReference type="Gene3D" id="3.30.420.150">
    <property type="entry name" value="Exopolyphosphatase. Domain 2"/>
    <property type="match status" value="1"/>
</dbReference>
<keyword evidence="5" id="KW-1185">Reference proteome</keyword>
<feature type="domain" description="Ppx/GppA phosphatase N-terminal" evidence="3">
    <location>
        <begin position="18"/>
        <end position="304"/>
    </location>
</feature>
<dbReference type="FunFam" id="3.30.420.40:FF:000138">
    <property type="entry name" value="Exopolyphosphatase 1"/>
    <property type="match status" value="1"/>
</dbReference>
<evidence type="ECO:0000313" key="4">
    <source>
        <dbReference type="EMBL" id="TQL61754.1"/>
    </source>
</evidence>
<reference evidence="4 5" key="1">
    <citation type="submission" date="2019-06" db="EMBL/GenBank/DDBJ databases">
        <title>Sequencing the genomes of 1000 actinobacteria strains.</title>
        <authorList>
            <person name="Klenk H.-P."/>
        </authorList>
    </citation>
    <scope>NUCLEOTIDE SEQUENCE [LARGE SCALE GENOMIC DNA]</scope>
    <source>
        <strain evidence="4 5">DSM 18082</strain>
    </source>
</reference>
<evidence type="ECO:0000259" key="3">
    <source>
        <dbReference type="Pfam" id="PF02541"/>
    </source>
</evidence>
<dbReference type="FunFam" id="3.30.420.150:FF:000006">
    <property type="entry name" value="Ppx/GppA family phosphatase"/>
    <property type="match status" value="1"/>
</dbReference>
<name>A0A542ZMY7_9MICO</name>
<sequence>MRLGVIDVGSNTVHLLVVDAHAGAHPLPAYSHKIELRLSEYVEDDGRISTVGADRLVEFVHECLVIGEDRGVEDLLAFATSAIRDAPNGEAVLARVRDETATDLQVLSGEDEARLTFLAVRRWFGWSSGHLVVVDIGGGSLELAAGLDEEPDAAISLPLGAGRLTRDHLQDDPPSKEAVRALRTSIRADIARSLRQLTRTGVPHRAVGTSKTMRSLARTLGAAPSGDGPYVPRVLELKALTDLVPRLAAMTHAERAELPGVSVSRAPQLLAGALVAEASMDLLELDRLEICPWALREGVILRRLDWITGD</sequence>
<organism evidence="4 5">
    <name type="scientific">Oryzihumus leptocrescens</name>
    <dbReference type="NCBI Taxonomy" id="297536"/>
    <lineage>
        <taxon>Bacteria</taxon>
        <taxon>Bacillati</taxon>
        <taxon>Actinomycetota</taxon>
        <taxon>Actinomycetes</taxon>
        <taxon>Micrococcales</taxon>
        <taxon>Intrasporangiaceae</taxon>
        <taxon>Oryzihumus</taxon>
    </lineage>
</organism>
<dbReference type="PANTHER" id="PTHR30005">
    <property type="entry name" value="EXOPOLYPHOSPHATASE"/>
    <property type="match status" value="1"/>
</dbReference>
<dbReference type="Gene3D" id="3.30.420.40">
    <property type="match status" value="1"/>
</dbReference>
<dbReference type="Pfam" id="PF02541">
    <property type="entry name" value="Ppx-GppA"/>
    <property type="match status" value="1"/>
</dbReference>
<accession>A0A542ZMY7</accession>
<dbReference type="Proteomes" id="UP000319514">
    <property type="component" value="Unassembled WGS sequence"/>
</dbReference>
<proteinExistence type="inferred from homology"/>
<dbReference type="GO" id="GO:0016462">
    <property type="term" value="F:pyrophosphatase activity"/>
    <property type="evidence" value="ECO:0007669"/>
    <property type="project" value="TreeGrafter"/>
</dbReference>
<comment type="similarity">
    <text evidence="1">Belongs to the GppA/Ppx family.</text>
</comment>
<keyword evidence="2" id="KW-0378">Hydrolase</keyword>
<dbReference type="CDD" id="cd24056">
    <property type="entry name" value="ASKHA_NBD_MtPPX1-like"/>
    <property type="match status" value="1"/>
</dbReference>
<dbReference type="SUPFAM" id="SSF53067">
    <property type="entry name" value="Actin-like ATPase domain"/>
    <property type="match status" value="2"/>
</dbReference>